<proteinExistence type="predicted"/>
<dbReference type="EMBL" id="AUPC02000412">
    <property type="protein sequence ID" value="POG60061.1"/>
    <property type="molecule type" value="Genomic_DNA"/>
</dbReference>
<keyword evidence="1" id="KW-0472">Membrane</keyword>
<keyword evidence="1" id="KW-0812">Transmembrane</keyword>
<reference evidence="2 3" key="1">
    <citation type="journal article" date="2013" name="Proc. Natl. Acad. Sci. U.S.A.">
        <title>Genome of an arbuscular mycorrhizal fungus provides insight into the oldest plant symbiosis.</title>
        <authorList>
            <person name="Tisserant E."/>
            <person name="Malbreil M."/>
            <person name="Kuo A."/>
            <person name="Kohler A."/>
            <person name="Symeonidi A."/>
            <person name="Balestrini R."/>
            <person name="Charron P."/>
            <person name="Duensing N."/>
            <person name="Frei Dit Frey N."/>
            <person name="Gianinazzi-Pearson V."/>
            <person name="Gilbert L.B."/>
            <person name="Handa Y."/>
            <person name="Herr J.R."/>
            <person name="Hijri M."/>
            <person name="Koul R."/>
            <person name="Kawaguchi M."/>
            <person name="Krajinski F."/>
            <person name="Lammers P.J."/>
            <person name="Masclaux F.G."/>
            <person name="Murat C."/>
            <person name="Morin E."/>
            <person name="Ndikumana S."/>
            <person name="Pagni M."/>
            <person name="Petitpierre D."/>
            <person name="Requena N."/>
            <person name="Rosikiewicz P."/>
            <person name="Riley R."/>
            <person name="Saito K."/>
            <person name="San Clemente H."/>
            <person name="Shapiro H."/>
            <person name="van Tuinen D."/>
            <person name="Becard G."/>
            <person name="Bonfante P."/>
            <person name="Paszkowski U."/>
            <person name="Shachar-Hill Y.Y."/>
            <person name="Tuskan G.A."/>
            <person name="Young P.W."/>
            <person name="Sanders I.R."/>
            <person name="Henrissat B."/>
            <person name="Rensing S.A."/>
            <person name="Grigoriev I.V."/>
            <person name="Corradi N."/>
            <person name="Roux C."/>
            <person name="Martin F."/>
        </authorList>
    </citation>
    <scope>NUCLEOTIDE SEQUENCE [LARGE SCALE GENOMIC DNA]</scope>
    <source>
        <strain evidence="2 3">DAOM 197198</strain>
    </source>
</reference>
<keyword evidence="1" id="KW-1133">Transmembrane helix</keyword>
<name>A0A2P4P3U5_RHIID</name>
<evidence type="ECO:0000313" key="3">
    <source>
        <dbReference type="Proteomes" id="UP000018888"/>
    </source>
</evidence>
<organism evidence="2 3">
    <name type="scientific">Rhizophagus irregularis (strain DAOM 181602 / DAOM 197198 / MUCL 43194)</name>
    <name type="common">Arbuscular mycorrhizal fungus</name>
    <name type="synonym">Glomus intraradices</name>
    <dbReference type="NCBI Taxonomy" id="747089"/>
    <lineage>
        <taxon>Eukaryota</taxon>
        <taxon>Fungi</taxon>
        <taxon>Fungi incertae sedis</taxon>
        <taxon>Mucoromycota</taxon>
        <taxon>Glomeromycotina</taxon>
        <taxon>Glomeromycetes</taxon>
        <taxon>Glomerales</taxon>
        <taxon>Glomeraceae</taxon>
        <taxon>Rhizophagus</taxon>
    </lineage>
</organism>
<protein>
    <submittedName>
        <fullName evidence="2">Uncharacterized protein</fullName>
    </submittedName>
</protein>
<keyword evidence="3" id="KW-1185">Reference proteome</keyword>
<dbReference type="AlphaFoldDB" id="A0A2P4P3U5"/>
<gene>
    <name evidence="2" type="ORF">GLOIN_2v1716816</name>
</gene>
<feature type="transmembrane region" description="Helical" evidence="1">
    <location>
        <begin position="38"/>
        <end position="56"/>
    </location>
</feature>
<accession>A0A2P4P3U5</accession>
<evidence type="ECO:0000313" key="2">
    <source>
        <dbReference type="EMBL" id="POG60061.1"/>
    </source>
</evidence>
<comment type="caution">
    <text evidence="2">The sequence shown here is derived from an EMBL/GenBank/DDBJ whole genome shotgun (WGS) entry which is preliminary data.</text>
</comment>
<dbReference type="Proteomes" id="UP000018888">
    <property type="component" value="Unassembled WGS sequence"/>
</dbReference>
<feature type="transmembrane region" description="Helical" evidence="1">
    <location>
        <begin position="6"/>
        <end position="26"/>
    </location>
</feature>
<reference evidence="2 3" key="2">
    <citation type="journal article" date="2018" name="New Phytol.">
        <title>High intraspecific genome diversity in the model arbuscular mycorrhizal symbiont Rhizophagus irregularis.</title>
        <authorList>
            <person name="Chen E.C.H."/>
            <person name="Morin E."/>
            <person name="Beaudet D."/>
            <person name="Noel J."/>
            <person name="Yildirir G."/>
            <person name="Ndikumana S."/>
            <person name="Charron P."/>
            <person name="St-Onge C."/>
            <person name="Giorgi J."/>
            <person name="Kruger M."/>
            <person name="Marton T."/>
            <person name="Ropars J."/>
            <person name="Grigoriev I.V."/>
            <person name="Hainaut M."/>
            <person name="Henrissat B."/>
            <person name="Roux C."/>
            <person name="Martin F."/>
            <person name="Corradi N."/>
        </authorList>
    </citation>
    <scope>NUCLEOTIDE SEQUENCE [LARGE SCALE GENOMIC DNA]</scope>
    <source>
        <strain evidence="2 3">DAOM 197198</strain>
    </source>
</reference>
<evidence type="ECO:0000256" key="1">
    <source>
        <dbReference type="SAM" id="Phobius"/>
    </source>
</evidence>
<sequence>MYLLTIVVTLLHLHLTYLRIYILCFYISTFLYFMRLHFYILCSFYAHFYIFTPFLLKFMCYLSEQSVFIRLTNISYQQL</sequence>